<dbReference type="EMBL" id="JASMQC010000002">
    <property type="protein sequence ID" value="KAK1947428.1"/>
    <property type="molecule type" value="Genomic_DNA"/>
</dbReference>
<name>A0AAD9H020_9STRA</name>
<evidence type="ECO:0000313" key="2">
    <source>
        <dbReference type="Proteomes" id="UP001259832"/>
    </source>
</evidence>
<reference evidence="1" key="1">
    <citation type="submission" date="2023-08" db="EMBL/GenBank/DDBJ databases">
        <title>Reference Genome Resource for the Citrus Pathogen Phytophthora citrophthora.</title>
        <authorList>
            <person name="Moller H."/>
            <person name="Coetzee B."/>
            <person name="Rose L.J."/>
            <person name="Van Niekerk J.M."/>
        </authorList>
    </citation>
    <scope>NUCLEOTIDE SEQUENCE</scope>
    <source>
        <strain evidence="1">STE-U-9442</strain>
    </source>
</reference>
<keyword evidence="2" id="KW-1185">Reference proteome</keyword>
<proteinExistence type="predicted"/>
<protein>
    <submittedName>
        <fullName evidence="1">Uncharacterized protein</fullName>
    </submittedName>
</protein>
<dbReference type="AlphaFoldDB" id="A0AAD9H020"/>
<accession>A0AAD9H020</accession>
<sequence length="73" mass="8215">MNNVMDSTTFTTPQTRMTMDLSLSKTTANPPAIMSMDLAQLVETLERELGRDPELAIKHKPKLQQLLEYGAFC</sequence>
<evidence type="ECO:0000313" key="1">
    <source>
        <dbReference type="EMBL" id="KAK1947428.1"/>
    </source>
</evidence>
<organism evidence="1 2">
    <name type="scientific">Phytophthora citrophthora</name>
    <dbReference type="NCBI Taxonomy" id="4793"/>
    <lineage>
        <taxon>Eukaryota</taxon>
        <taxon>Sar</taxon>
        <taxon>Stramenopiles</taxon>
        <taxon>Oomycota</taxon>
        <taxon>Peronosporomycetes</taxon>
        <taxon>Peronosporales</taxon>
        <taxon>Peronosporaceae</taxon>
        <taxon>Phytophthora</taxon>
    </lineage>
</organism>
<comment type="caution">
    <text evidence="1">The sequence shown here is derived from an EMBL/GenBank/DDBJ whole genome shotgun (WGS) entry which is preliminary data.</text>
</comment>
<dbReference type="Proteomes" id="UP001259832">
    <property type="component" value="Unassembled WGS sequence"/>
</dbReference>
<gene>
    <name evidence="1" type="ORF">P3T76_001438</name>
</gene>